<dbReference type="GO" id="GO:0009103">
    <property type="term" value="P:lipopolysaccharide biosynthetic process"/>
    <property type="evidence" value="ECO:0007669"/>
    <property type="project" value="TreeGrafter"/>
</dbReference>
<sequence>MNLLILYTKNTKEVFNRKSAIGSYINCLSNILQAEGNTIFLNGIPFNEIHLNETPEQGGSSRGVITRFIPSFIKRRLRDRLVLKKADLLTEELLKSTVKFDVILEFYNLGSQVGVSLSKALNVPLIITYDGPIIEEYEFFNQGEKPFYYDQFVDRQKESLLQAKEIVVYSNPMKDYITAITKNTQNLTIHQNVDFTRFDIFEAEKDFGSKPIKICFIGSFLKWHQVDMLVEVGVDLLKSGKQIEFYLVGDGMERQSIADRVERLEPVVKSKFHLLGFLDGEELFDLKKQMHIGVMPGSNWYGAPNKIFEYGAMNMAVVAPNTPTIKDLFTEKEINFFDWKDQASLAKALANFIDHPEGMEEKAATLQAFILQKYSVDQTRKHYVDLLS</sequence>
<evidence type="ECO:0000313" key="3">
    <source>
        <dbReference type="Proteomes" id="UP000249248"/>
    </source>
</evidence>
<comment type="caution">
    <text evidence="2">The sequence shown here is derived from an EMBL/GenBank/DDBJ whole genome shotgun (WGS) entry which is preliminary data.</text>
</comment>
<protein>
    <recommendedName>
        <fullName evidence="4">Glycosyl transferase family 1 domain-containing protein</fullName>
    </recommendedName>
</protein>
<dbReference type="PANTHER" id="PTHR46401:SF2">
    <property type="entry name" value="GLYCOSYLTRANSFERASE WBBK-RELATED"/>
    <property type="match status" value="1"/>
</dbReference>
<dbReference type="CDD" id="cd03801">
    <property type="entry name" value="GT4_PimA-like"/>
    <property type="match status" value="1"/>
</dbReference>
<dbReference type="EMBL" id="QKSB01000001">
    <property type="protein sequence ID" value="PZE18304.1"/>
    <property type="molecule type" value="Genomic_DNA"/>
</dbReference>
<organism evidence="2 3">
    <name type="scientific">Putridiphycobacter roseus</name>
    <dbReference type="NCBI Taxonomy" id="2219161"/>
    <lineage>
        <taxon>Bacteria</taxon>
        <taxon>Pseudomonadati</taxon>
        <taxon>Bacteroidota</taxon>
        <taxon>Flavobacteriia</taxon>
        <taxon>Flavobacteriales</taxon>
        <taxon>Crocinitomicaceae</taxon>
        <taxon>Putridiphycobacter</taxon>
    </lineage>
</organism>
<proteinExistence type="predicted"/>
<dbReference type="AlphaFoldDB" id="A0A2W1N356"/>
<dbReference type="Pfam" id="PF13692">
    <property type="entry name" value="Glyco_trans_1_4"/>
    <property type="match status" value="1"/>
</dbReference>
<evidence type="ECO:0008006" key="4">
    <source>
        <dbReference type="Google" id="ProtNLM"/>
    </source>
</evidence>
<dbReference type="Proteomes" id="UP000249248">
    <property type="component" value="Unassembled WGS sequence"/>
</dbReference>
<keyword evidence="3" id="KW-1185">Reference proteome</keyword>
<dbReference type="Gene3D" id="3.40.50.2000">
    <property type="entry name" value="Glycogen Phosphorylase B"/>
    <property type="match status" value="2"/>
</dbReference>
<accession>A0A2W1N356</accession>
<gene>
    <name evidence="2" type="ORF">DNU06_00265</name>
</gene>
<dbReference type="GO" id="GO:0016757">
    <property type="term" value="F:glycosyltransferase activity"/>
    <property type="evidence" value="ECO:0007669"/>
    <property type="project" value="TreeGrafter"/>
</dbReference>
<evidence type="ECO:0000313" key="2">
    <source>
        <dbReference type="EMBL" id="PZE18304.1"/>
    </source>
</evidence>
<name>A0A2W1N356_9FLAO</name>
<evidence type="ECO:0000256" key="1">
    <source>
        <dbReference type="ARBA" id="ARBA00022679"/>
    </source>
</evidence>
<reference evidence="2 3" key="1">
    <citation type="submission" date="2018-06" db="EMBL/GenBank/DDBJ databases">
        <title>The draft genome sequence of Crocinitomix sp. SM1701.</title>
        <authorList>
            <person name="Zhang X."/>
        </authorList>
    </citation>
    <scope>NUCLEOTIDE SEQUENCE [LARGE SCALE GENOMIC DNA]</scope>
    <source>
        <strain evidence="2 3">SM1701</strain>
    </source>
</reference>
<dbReference type="OrthoDB" id="9811902at2"/>
<dbReference type="PANTHER" id="PTHR46401">
    <property type="entry name" value="GLYCOSYLTRANSFERASE WBBK-RELATED"/>
    <property type="match status" value="1"/>
</dbReference>
<keyword evidence="1" id="KW-0808">Transferase</keyword>
<dbReference type="SUPFAM" id="SSF53756">
    <property type="entry name" value="UDP-Glycosyltransferase/glycogen phosphorylase"/>
    <property type="match status" value="1"/>
</dbReference>
<dbReference type="RefSeq" id="WP_111061205.1">
    <property type="nucleotide sequence ID" value="NZ_JBHUCU010000007.1"/>
</dbReference>